<dbReference type="PANTHER" id="PTHR20996:SF1">
    <property type="entry name" value="NUCLEAR ENVELOPE PHOSPHATASE-REGULATORY SUBUNIT 1"/>
    <property type="match status" value="1"/>
</dbReference>
<evidence type="ECO:0000313" key="13">
    <source>
        <dbReference type="Proteomes" id="UP000094527"/>
    </source>
</evidence>
<accession>A0A1D2MKT6</accession>
<evidence type="ECO:0000256" key="8">
    <source>
        <dbReference type="ARBA" id="ARBA00023136"/>
    </source>
</evidence>
<evidence type="ECO:0000256" key="6">
    <source>
        <dbReference type="ARBA" id="ARBA00022989"/>
    </source>
</evidence>
<dbReference type="GO" id="GO:0006629">
    <property type="term" value="P:lipid metabolic process"/>
    <property type="evidence" value="ECO:0007669"/>
    <property type="project" value="UniProtKB-KW"/>
</dbReference>
<name>A0A1D2MKT6_ORCCI</name>
<evidence type="ECO:0000256" key="1">
    <source>
        <dbReference type="ARBA" id="ARBA00004232"/>
    </source>
</evidence>
<dbReference type="AlphaFoldDB" id="A0A1D2MKT6"/>
<keyword evidence="7" id="KW-0443">Lipid metabolism</keyword>
<protein>
    <recommendedName>
        <fullName evidence="10">Transmembrane protein 188</fullName>
    </recommendedName>
</protein>
<evidence type="ECO:0000256" key="2">
    <source>
        <dbReference type="ARBA" id="ARBA00004496"/>
    </source>
</evidence>
<feature type="transmembrane region" description="Helical" evidence="11">
    <location>
        <begin position="71"/>
        <end position="91"/>
    </location>
</feature>
<sequence>MSVEQTTCEDLKAFERRLTEVIAYLRPQTIRWRILLVVVTVFTAVGAWQWLNDPLTSQISFMDSLLHHLLFTLSSLMLALLFLTGIHNRVVAPSILTRRTREVLADFNMSCDETGKLILKPRPSQHT</sequence>
<comment type="similarity">
    <text evidence="3">Belongs to the CNEP1R1 family.</text>
</comment>
<keyword evidence="5 11" id="KW-0812">Transmembrane</keyword>
<reference evidence="12 13" key="1">
    <citation type="journal article" date="2016" name="Genome Biol. Evol.">
        <title>Gene Family Evolution Reflects Adaptation to Soil Environmental Stressors in the Genome of the Collembolan Orchesella cincta.</title>
        <authorList>
            <person name="Faddeeva-Vakhrusheva A."/>
            <person name="Derks M.F."/>
            <person name="Anvar S.Y."/>
            <person name="Agamennone V."/>
            <person name="Suring W."/>
            <person name="Smit S."/>
            <person name="van Straalen N.M."/>
            <person name="Roelofs D."/>
        </authorList>
    </citation>
    <scope>NUCLEOTIDE SEQUENCE [LARGE SCALE GENOMIC DNA]</scope>
    <source>
        <tissue evidence="12">Mixed pool</tissue>
    </source>
</reference>
<dbReference type="GO" id="GO:0031965">
    <property type="term" value="C:nuclear membrane"/>
    <property type="evidence" value="ECO:0007669"/>
    <property type="project" value="UniProtKB-SubCell"/>
</dbReference>
<dbReference type="OMA" id="NHPFFAI"/>
<dbReference type="GO" id="GO:0005737">
    <property type="term" value="C:cytoplasm"/>
    <property type="evidence" value="ECO:0007669"/>
    <property type="project" value="UniProtKB-SubCell"/>
</dbReference>
<evidence type="ECO:0000256" key="7">
    <source>
        <dbReference type="ARBA" id="ARBA00023098"/>
    </source>
</evidence>
<evidence type="ECO:0000313" key="12">
    <source>
        <dbReference type="EMBL" id="ODM93521.1"/>
    </source>
</evidence>
<keyword evidence="4" id="KW-0963">Cytoplasm</keyword>
<dbReference type="Pfam" id="PF09771">
    <property type="entry name" value="Tmemb_18A"/>
    <property type="match status" value="1"/>
</dbReference>
<evidence type="ECO:0000256" key="10">
    <source>
        <dbReference type="ARBA" id="ARBA00030458"/>
    </source>
</evidence>
<dbReference type="Proteomes" id="UP000094527">
    <property type="component" value="Unassembled WGS sequence"/>
</dbReference>
<gene>
    <name evidence="12" type="ORF">Ocin01_13163</name>
</gene>
<dbReference type="PANTHER" id="PTHR20996">
    <property type="entry name" value="NUCLEAR ENVELOPE PHOSPHATASE-REGULATORY SUBUNIT 1"/>
    <property type="match status" value="1"/>
</dbReference>
<evidence type="ECO:0000256" key="4">
    <source>
        <dbReference type="ARBA" id="ARBA00022490"/>
    </source>
</evidence>
<keyword evidence="13" id="KW-1185">Reference proteome</keyword>
<keyword evidence="9" id="KW-0539">Nucleus</keyword>
<dbReference type="STRING" id="48709.A0A1D2MKT6"/>
<dbReference type="EMBL" id="LJIJ01000964">
    <property type="protein sequence ID" value="ODM93521.1"/>
    <property type="molecule type" value="Genomic_DNA"/>
</dbReference>
<evidence type="ECO:0000256" key="3">
    <source>
        <dbReference type="ARBA" id="ARBA00010998"/>
    </source>
</evidence>
<comment type="caution">
    <text evidence="12">The sequence shown here is derived from an EMBL/GenBank/DDBJ whole genome shotgun (WGS) entry which is preliminary data.</text>
</comment>
<dbReference type="OrthoDB" id="5786980at2759"/>
<keyword evidence="8 11" id="KW-0472">Membrane</keyword>
<dbReference type="GO" id="GO:0071595">
    <property type="term" value="C:Nem1-Spo7 phosphatase complex"/>
    <property type="evidence" value="ECO:0007669"/>
    <property type="project" value="InterPro"/>
</dbReference>
<keyword evidence="6 11" id="KW-1133">Transmembrane helix</keyword>
<comment type="subcellular location">
    <subcellularLocation>
        <location evidence="2">Cytoplasm</location>
    </subcellularLocation>
    <subcellularLocation>
        <location evidence="1">Nucleus membrane</location>
        <topology evidence="1">Multi-pass membrane protein</topology>
    </subcellularLocation>
</comment>
<organism evidence="12 13">
    <name type="scientific">Orchesella cincta</name>
    <name type="common">Springtail</name>
    <name type="synonym">Podura cincta</name>
    <dbReference type="NCBI Taxonomy" id="48709"/>
    <lineage>
        <taxon>Eukaryota</taxon>
        <taxon>Metazoa</taxon>
        <taxon>Ecdysozoa</taxon>
        <taxon>Arthropoda</taxon>
        <taxon>Hexapoda</taxon>
        <taxon>Collembola</taxon>
        <taxon>Entomobryomorpha</taxon>
        <taxon>Entomobryoidea</taxon>
        <taxon>Orchesellidae</taxon>
        <taxon>Orchesellinae</taxon>
        <taxon>Orchesella</taxon>
    </lineage>
</organism>
<feature type="transmembrane region" description="Helical" evidence="11">
    <location>
        <begin position="34"/>
        <end position="51"/>
    </location>
</feature>
<dbReference type="InterPro" id="IPR019168">
    <property type="entry name" value="NEP1-R1"/>
</dbReference>
<evidence type="ECO:0000256" key="5">
    <source>
        <dbReference type="ARBA" id="ARBA00022692"/>
    </source>
</evidence>
<proteinExistence type="inferred from homology"/>
<evidence type="ECO:0000256" key="11">
    <source>
        <dbReference type="SAM" id="Phobius"/>
    </source>
</evidence>
<evidence type="ECO:0000256" key="9">
    <source>
        <dbReference type="ARBA" id="ARBA00023242"/>
    </source>
</evidence>